<evidence type="ECO:0000313" key="4">
    <source>
        <dbReference type="Proteomes" id="UP000606274"/>
    </source>
</evidence>
<dbReference type="Gene3D" id="1.10.287.1490">
    <property type="match status" value="1"/>
</dbReference>
<feature type="coiled-coil region" evidence="1">
    <location>
        <begin position="988"/>
        <end position="1211"/>
    </location>
</feature>
<dbReference type="EMBL" id="JABFDY010000009">
    <property type="protein sequence ID" value="KAF7703395.1"/>
    <property type="molecule type" value="Genomic_DNA"/>
</dbReference>
<keyword evidence="1" id="KW-0175">Coiled coil</keyword>
<feature type="coiled-coil region" evidence="1">
    <location>
        <begin position="816"/>
        <end position="843"/>
    </location>
</feature>
<feature type="coiled-coil region" evidence="1">
    <location>
        <begin position="932"/>
        <end position="959"/>
    </location>
</feature>
<sequence length="1505" mass="176284">MMLMLISTPWQMEEREAQIKELQDTITELHQEMSLKDQEKLQQLKQLVHLEARIKTLTQELQSSAQTIAQLRHEARDSTVSNSVLHRDVSSDQMAGRGLEVLKSELTHRDATVQKLQRDLLLSHQARDSQSAQLDIQEQRLWELQRELQEKQQELRRGHNRLQQLSVELKSSTRNAQELQGQLLEARTRVVQVETENEALLEYKCLHKSEVEKLSAELSSIQRGSEEEQETERKFRELQAELSATRARLSDCQHGTQEAQKRADEQIQRLQEEVSRLKLQHQSVNQQLQERNMDLQSLQKAHAELQVRDKEGQRELSRIREELHNAALRAEEQRLKEVQIDELQREVDRMLALLEKDREDGSQAEELVRLRDEQLRLKDKLDEREDRLAAMVLEAESLKQKVRTRHMEASVLQQQLLTYQDALQRATDELKSCHRELREWEAQKGGQEQRVVEFKAELNQLQHQYTTCYSQLVEEEALVSRLRNELKQAEGQRDTLVSQLQDQHHQLHLLTEKHHAAQQEVACRDDTILKLTAELSATQQRLTSTHDELEGQVQEVKSKAEEVINLEEDVRRLQKLLNQREETLEEEQRKNVQLQIEQENLHTQCESRQDELCKLSAEVQQWQQEAQVQRESREKEVQGLRSELHEEQRCLHQHKATVEGLHRKLKLAQRDAEDEISRKEAALRSQDSELTRLKADLLEARRQVSDAEARMQTLCESVQLHKQKYQTCVSRISELESMLQSHEEDHRQSRAQMVEREEQVVRLQAEIVALRGDVEARCAQLESGDEALTTLSRRLRDTQRELEISHAHTQECELVIDALRDNMNTLHSQVEEKEEAALKLQSDFSLYRATHMHSASDYESQICRIRELEQVLSQALEHSGTCHSEMEKLKEEAQAQKQLRDGSLAEGRRLQELMRKLQADAVCEARSRQAGVDGLEFRVTELEEQLEAARRQCIQKEQAVQKRDTLLRQSETDLIQAREKIRGKAAETERQNTTIQALQADLRQAKKEKREKENECSKLRTQLLQMRDELKEARSSCRDNAQELARHEEKVLLLEGGNQQAQEQLAERVAEVVRAEQAQRRLHAELRRVQQRLESSEQELHDCRTQLEQVKVEAASNRQAQLSAKQEALRLQQENQELQDELNSTKETFTHTQEQMREYSAQAQALRVELVQEQARQQEQLDWVQRTRQREDNLETERNQLRTDLETVRNQLQERVCELHSTTLRLQEEEVDKQTQLQERDARIETFSKELAERKQEVTHLHQRLIQQEERNTKLSTELQQLRSQSHLSQDETRAFEGRLVELNSQLARAQLWGQQQLVTLQSREEELVLLKVEVASLRENYRSKVAQLETVHSEMDSVEQKYRDALSEVKVLKQALGDARTDSSRLHRESELVVTNVNQWVKEQKQASEKLGCKIRDQSRMIIHLTAEKDHLQENVEKLQAESRRLRVELDEQRMEAERYKALQTQSVSEQLHSRQPSATSGIFSHQRENMSRKKPLAVRLERS</sequence>
<protein>
    <recommendedName>
        <fullName evidence="5">Polyamine-modulated factor 1-binding protein 1</fullName>
    </recommendedName>
</protein>
<evidence type="ECO:0000256" key="1">
    <source>
        <dbReference type="SAM" id="Coils"/>
    </source>
</evidence>
<accession>A0A8T0B9E0</accession>
<dbReference type="SUPFAM" id="SSF90257">
    <property type="entry name" value="Myosin rod fragments"/>
    <property type="match status" value="1"/>
</dbReference>
<feature type="compositionally biased region" description="Polar residues" evidence="2">
    <location>
        <begin position="1465"/>
        <end position="1485"/>
    </location>
</feature>
<evidence type="ECO:0000256" key="2">
    <source>
        <dbReference type="SAM" id="MobiDB-lite"/>
    </source>
</evidence>
<feature type="coiled-coil region" evidence="1">
    <location>
        <begin position="12"/>
        <end position="74"/>
    </location>
</feature>
<dbReference type="GO" id="GO:0007283">
    <property type="term" value="P:spermatogenesis"/>
    <property type="evidence" value="ECO:0007669"/>
    <property type="project" value="TreeGrafter"/>
</dbReference>
<feature type="coiled-coil region" evidence="1">
    <location>
        <begin position="539"/>
        <end position="773"/>
    </location>
</feature>
<feature type="coiled-coil region" evidence="1">
    <location>
        <begin position="221"/>
        <end position="499"/>
    </location>
</feature>
<feature type="region of interest" description="Disordered" evidence="2">
    <location>
        <begin position="1465"/>
        <end position="1505"/>
    </location>
</feature>
<name>A0A8T0B9E0_SILME</name>
<reference evidence="3" key="1">
    <citation type="submission" date="2020-08" db="EMBL/GenBank/DDBJ databases">
        <title>Chromosome-level assembly of Southern catfish (Silurus meridionalis) provides insights into visual adaptation to the nocturnal and benthic lifestyles.</title>
        <authorList>
            <person name="Zhang Y."/>
            <person name="Wang D."/>
            <person name="Peng Z."/>
        </authorList>
    </citation>
    <scope>NUCLEOTIDE SEQUENCE</scope>
    <source>
        <strain evidence="3">SWU-2019-XX</strain>
        <tissue evidence="3">Muscle</tissue>
    </source>
</reference>
<dbReference type="PANTHER" id="PTHR18881:SF2">
    <property type="entry name" value="POLYAMINE-MODULATED FACTOR 1-BINDING PROTEIN 1"/>
    <property type="match status" value="1"/>
</dbReference>
<dbReference type="InterPro" id="IPR037391">
    <property type="entry name" value="PMF1-bd"/>
</dbReference>
<evidence type="ECO:0008006" key="5">
    <source>
        <dbReference type="Google" id="ProtNLM"/>
    </source>
</evidence>
<comment type="caution">
    <text evidence="3">The sequence shown here is derived from an EMBL/GenBank/DDBJ whole genome shotgun (WGS) entry which is preliminary data.</text>
</comment>
<proteinExistence type="predicted"/>
<dbReference type="PANTHER" id="PTHR18881">
    <property type="entry name" value="POLYAMINE-MODULATED FACTOR 1-BINDING PROTEIN 1-RELATED"/>
    <property type="match status" value="1"/>
</dbReference>
<feature type="coiled-coil region" evidence="1">
    <location>
        <begin position="1321"/>
        <end position="1376"/>
    </location>
</feature>
<organism evidence="3 4">
    <name type="scientific">Silurus meridionalis</name>
    <name type="common">Southern catfish</name>
    <name type="synonym">Silurus soldatovi meridionalis</name>
    <dbReference type="NCBI Taxonomy" id="175797"/>
    <lineage>
        <taxon>Eukaryota</taxon>
        <taxon>Metazoa</taxon>
        <taxon>Chordata</taxon>
        <taxon>Craniata</taxon>
        <taxon>Vertebrata</taxon>
        <taxon>Euteleostomi</taxon>
        <taxon>Actinopterygii</taxon>
        <taxon>Neopterygii</taxon>
        <taxon>Teleostei</taxon>
        <taxon>Ostariophysi</taxon>
        <taxon>Siluriformes</taxon>
        <taxon>Siluridae</taxon>
        <taxon>Silurus</taxon>
    </lineage>
</organism>
<gene>
    <name evidence="3" type="ORF">HF521_022402</name>
</gene>
<dbReference type="Proteomes" id="UP000606274">
    <property type="component" value="Unassembled WGS sequence"/>
</dbReference>
<feature type="coiled-coil region" evidence="1">
    <location>
        <begin position="1423"/>
        <end position="1464"/>
    </location>
</feature>
<keyword evidence="4" id="KW-1185">Reference proteome</keyword>
<evidence type="ECO:0000313" key="3">
    <source>
        <dbReference type="EMBL" id="KAF7703395.1"/>
    </source>
</evidence>
<feature type="coiled-coil region" evidence="1">
    <location>
        <begin position="127"/>
        <end position="196"/>
    </location>
</feature>